<evidence type="ECO:0000313" key="2">
    <source>
        <dbReference type="EMBL" id="MBU9719834.1"/>
    </source>
</evidence>
<keyword evidence="3" id="KW-1185">Reference proteome</keyword>
<sequence>MKLNKQQVWLTLSIVCLLIGMAAWIPNIILEQASSFWLLTFVVNPIGALLGYFGKSKAAIILNIIMACSFFLVMFFGYFFAAITGGQP</sequence>
<feature type="transmembrane region" description="Helical" evidence="1">
    <location>
        <begin position="7"/>
        <end position="29"/>
    </location>
</feature>
<feature type="transmembrane region" description="Helical" evidence="1">
    <location>
        <begin position="60"/>
        <end position="83"/>
    </location>
</feature>
<gene>
    <name evidence="2" type="ORF">KS407_00030</name>
</gene>
<accession>A0ABS6JQ53</accession>
<organism evidence="2 3">
    <name type="scientific">Evansella alkalicola</name>
    <dbReference type="NCBI Taxonomy" id="745819"/>
    <lineage>
        <taxon>Bacteria</taxon>
        <taxon>Bacillati</taxon>
        <taxon>Bacillota</taxon>
        <taxon>Bacilli</taxon>
        <taxon>Bacillales</taxon>
        <taxon>Bacillaceae</taxon>
        <taxon>Evansella</taxon>
    </lineage>
</organism>
<name>A0ABS6JQ53_9BACI</name>
<feature type="transmembrane region" description="Helical" evidence="1">
    <location>
        <begin position="35"/>
        <end position="53"/>
    </location>
</feature>
<keyword evidence="1" id="KW-0472">Membrane</keyword>
<proteinExistence type="predicted"/>
<reference evidence="2 3" key="1">
    <citation type="submission" date="2021-06" db="EMBL/GenBank/DDBJ databases">
        <title>Bacillus sp. RD4P76, an endophyte from a halophyte.</title>
        <authorList>
            <person name="Sun J.-Q."/>
        </authorList>
    </citation>
    <scope>NUCLEOTIDE SEQUENCE [LARGE SCALE GENOMIC DNA]</scope>
    <source>
        <strain evidence="2 3">JCM 17098</strain>
    </source>
</reference>
<evidence type="ECO:0000256" key="1">
    <source>
        <dbReference type="SAM" id="Phobius"/>
    </source>
</evidence>
<dbReference type="EMBL" id="JAHQCR010000001">
    <property type="protein sequence ID" value="MBU9719834.1"/>
    <property type="molecule type" value="Genomic_DNA"/>
</dbReference>
<keyword evidence="1" id="KW-1133">Transmembrane helix</keyword>
<dbReference type="Proteomes" id="UP000790580">
    <property type="component" value="Unassembled WGS sequence"/>
</dbReference>
<keyword evidence="1" id="KW-0812">Transmembrane</keyword>
<comment type="caution">
    <text evidence="2">The sequence shown here is derived from an EMBL/GenBank/DDBJ whole genome shotgun (WGS) entry which is preliminary data.</text>
</comment>
<protein>
    <submittedName>
        <fullName evidence="2">Uncharacterized protein</fullName>
    </submittedName>
</protein>
<evidence type="ECO:0000313" key="3">
    <source>
        <dbReference type="Proteomes" id="UP000790580"/>
    </source>
</evidence>